<name>A0A1F7H4A9_9BACT</name>
<sequence length="95" mass="10948">MNLPIIPTIKSVTDLRYETAEIIKLLENQPVLVTKDSDMVAVMLSPKQYQQIVLLFQEQEEKKAAGRLEKAIEKGGTFVDFRSFDKKQRKKLKLP</sequence>
<gene>
    <name evidence="2" type="ORF">A3C28_00610</name>
</gene>
<proteinExistence type="inferred from homology"/>
<evidence type="ECO:0000256" key="1">
    <source>
        <dbReference type="ARBA" id="ARBA00009981"/>
    </source>
</evidence>
<dbReference type="InterPro" id="IPR036165">
    <property type="entry name" value="YefM-like_sf"/>
</dbReference>
<dbReference type="EMBL" id="MFZP01000057">
    <property type="protein sequence ID" value="OGK25928.1"/>
    <property type="molecule type" value="Genomic_DNA"/>
</dbReference>
<comment type="similarity">
    <text evidence="1">Belongs to the phD/YefM antitoxin family.</text>
</comment>
<dbReference type="SUPFAM" id="SSF143120">
    <property type="entry name" value="YefM-like"/>
    <property type="match status" value="1"/>
</dbReference>
<dbReference type="STRING" id="1802040.A3C28_00610"/>
<protein>
    <recommendedName>
        <fullName evidence="4">Antitoxin</fullName>
    </recommendedName>
</protein>
<evidence type="ECO:0000313" key="3">
    <source>
        <dbReference type="Proteomes" id="UP000178597"/>
    </source>
</evidence>
<accession>A0A1F7H4A9</accession>
<reference evidence="2 3" key="1">
    <citation type="journal article" date="2016" name="Nat. Commun.">
        <title>Thousands of microbial genomes shed light on interconnected biogeochemical processes in an aquifer system.</title>
        <authorList>
            <person name="Anantharaman K."/>
            <person name="Brown C.T."/>
            <person name="Hug L.A."/>
            <person name="Sharon I."/>
            <person name="Castelle C.J."/>
            <person name="Probst A.J."/>
            <person name="Thomas B.C."/>
            <person name="Singh A."/>
            <person name="Wilkins M.J."/>
            <person name="Karaoz U."/>
            <person name="Brodie E.L."/>
            <person name="Williams K.H."/>
            <person name="Hubbard S.S."/>
            <person name="Banfield J.F."/>
        </authorList>
    </citation>
    <scope>NUCLEOTIDE SEQUENCE [LARGE SCALE GENOMIC DNA]</scope>
</reference>
<evidence type="ECO:0008006" key="4">
    <source>
        <dbReference type="Google" id="ProtNLM"/>
    </source>
</evidence>
<comment type="caution">
    <text evidence="2">The sequence shown here is derived from an EMBL/GenBank/DDBJ whole genome shotgun (WGS) entry which is preliminary data.</text>
</comment>
<dbReference type="AlphaFoldDB" id="A0A1F7H4A9"/>
<dbReference type="Proteomes" id="UP000178597">
    <property type="component" value="Unassembled WGS sequence"/>
</dbReference>
<evidence type="ECO:0000313" key="2">
    <source>
        <dbReference type="EMBL" id="OGK25928.1"/>
    </source>
</evidence>
<organism evidence="2 3">
    <name type="scientific">Candidatus Roizmanbacteria bacterium RIFCSPHIGHO2_02_FULL_39_9</name>
    <dbReference type="NCBI Taxonomy" id="1802040"/>
    <lineage>
        <taxon>Bacteria</taxon>
        <taxon>Candidatus Roizmaniibacteriota</taxon>
    </lineage>
</organism>